<dbReference type="InterPro" id="IPR005805">
    <property type="entry name" value="Rieske_Fe-S_prot_C"/>
</dbReference>
<keyword evidence="14 20" id="KW-1133">Transmembrane helix</keyword>
<keyword evidence="12" id="KW-1278">Translocase</keyword>
<dbReference type="PANTHER" id="PTHR10134">
    <property type="entry name" value="CYTOCHROME B-C1 COMPLEX SUBUNIT RIESKE, MITOCHONDRIAL"/>
    <property type="match status" value="1"/>
</dbReference>
<comment type="subcellular location">
    <subcellularLocation>
        <location evidence="2">Cell membrane</location>
        <topology evidence="2">Single-pass membrane protein</topology>
    </subcellularLocation>
</comment>
<evidence type="ECO:0000256" key="9">
    <source>
        <dbReference type="ARBA" id="ARBA00022692"/>
    </source>
</evidence>
<dbReference type="RefSeq" id="WP_058305048.1">
    <property type="nucleotide sequence ID" value="NZ_CABKVG010000005.1"/>
</dbReference>
<dbReference type="Pfam" id="PF10399">
    <property type="entry name" value="UCR_Fe-S_N"/>
    <property type="match status" value="1"/>
</dbReference>
<evidence type="ECO:0000256" key="17">
    <source>
        <dbReference type="ARBA" id="ARBA00023136"/>
    </source>
</evidence>
<evidence type="ECO:0000256" key="7">
    <source>
        <dbReference type="ARBA" id="ARBA00022448"/>
    </source>
</evidence>
<dbReference type="NCBIfam" id="TIGR01416">
    <property type="entry name" value="Rieske_proteo"/>
    <property type="match status" value="1"/>
</dbReference>
<dbReference type="Gene3D" id="1.20.5.510">
    <property type="entry name" value="Single helix bin"/>
    <property type="match status" value="1"/>
</dbReference>
<feature type="domain" description="Rieske" evidence="22">
    <location>
        <begin position="90"/>
        <end position="191"/>
    </location>
</feature>
<comment type="cofactor">
    <cofactor evidence="20">
        <name>[2Fe-2S] cluster</name>
        <dbReference type="ChEBI" id="CHEBI:190135"/>
    </cofactor>
    <text evidence="20">Binds 1 [2Fe-2S] cluster per subunit.</text>
</comment>
<dbReference type="Pfam" id="PF00355">
    <property type="entry name" value="Rieske"/>
    <property type="match status" value="1"/>
</dbReference>
<evidence type="ECO:0000256" key="1">
    <source>
        <dbReference type="ARBA" id="ARBA00002444"/>
    </source>
</evidence>
<comment type="similarity">
    <text evidence="3">Belongs to the Rieske iron-sulfur protein family.</text>
</comment>
<dbReference type="InterPro" id="IPR019546">
    <property type="entry name" value="TAT_signal_bac_arc"/>
</dbReference>
<proteinExistence type="inferred from homology"/>
<keyword evidence="24" id="KW-1185">Reference proteome</keyword>
<evidence type="ECO:0000256" key="20">
    <source>
        <dbReference type="RuleBase" id="RU004494"/>
    </source>
</evidence>
<keyword evidence="10" id="KW-0001">2Fe-2S</keyword>
<dbReference type="InterPro" id="IPR019470">
    <property type="entry name" value="Ubiq_cytC_Rdtase_Fe-S_su_TAT"/>
</dbReference>
<evidence type="ECO:0000256" key="8">
    <source>
        <dbReference type="ARBA" id="ARBA00022475"/>
    </source>
</evidence>
<dbReference type="EC" id="7.1.1.8" evidence="5 20"/>
<keyword evidence="15" id="KW-0408">Iron</keyword>
<keyword evidence="8" id="KW-1003">Cell membrane</keyword>
<evidence type="ECO:0000256" key="6">
    <source>
        <dbReference type="ARBA" id="ARBA00019816"/>
    </source>
</evidence>
<name>A0ABY4E4Q0_9NEIS</name>
<evidence type="ECO:0000256" key="10">
    <source>
        <dbReference type="ARBA" id="ARBA00022714"/>
    </source>
</evidence>
<dbReference type="NCBIfam" id="TIGR01409">
    <property type="entry name" value="TAT_signal_seq"/>
    <property type="match status" value="1"/>
</dbReference>
<keyword evidence="17 20" id="KW-0472">Membrane</keyword>
<keyword evidence="7 20" id="KW-0813">Transport</keyword>
<gene>
    <name evidence="23" type="primary">petA</name>
    <name evidence="23" type="ORF">LVJ82_07100</name>
</gene>
<evidence type="ECO:0000256" key="2">
    <source>
        <dbReference type="ARBA" id="ARBA00004162"/>
    </source>
</evidence>
<sequence>MDNQQINQSRRRFLTMATAGAGAAAVVGVATPLVGSWFPSEKAKAAGAPVEVDFSKIEAGQMVTIEWQGKPIWLVNRTEQQIKDMVSLEGALVDPASSVEHQPEYAKNATRSRAEHSNLLVAIGICTHLGCSPTFRPDLAPADLGADWKGGFFCPCHGSKFDLAGRVFKGVPAPTNLVIPPFHFTSESTVLVGADA</sequence>
<evidence type="ECO:0000256" key="18">
    <source>
        <dbReference type="ARBA" id="ARBA00023157"/>
    </source>
</evidence>
<dbReference type="InterPro" id="IPR017941">
    <property type="entry name" value="Rieske_2Fe-2S"/>
</dbReference>
<dbReference type="InterPro" id="IPR036922">
    <property type="entry name" value="Rieske_2Fe-2S_sf"/>
</dbReference>
<comment type="miscellaneous">
    <text evidence="20">The Rieske protein is a high potential 2Fe-2S protein.</text>
</comment>
<evidence type="ECO:0000256" key="16">
    <source>
        <dbReference type="ARBA" id="ARBA00023014"/>
    </source>
</evidence>
<evidence type="ECO:0000256" key="3">
    <source>
        <dbReference type="ARBA" id="ARBA00010651"/>
    </source>
</evidence>
<dbReference type="PROSITE" id="PS51318">
    <property type="entry name" value="TAT"/>
    <property type="match status" value="1"/>
</dbReference>
<evidence type="ECO:0000256" key="5">
    <source>
        <dbReference type="ARBA" id="ARBA00012951"/>
    </source>
</evidence>
<keyword evidence="11" id="KW-0479">Metal-binding</keyword>
<evidence type="ECO:0000256" key="19">
    <source>
        <dbReference type="ARBA" id="ARBA00029351"/>
    </source>
</evidence>
<organism evidence="23 24">
    <name type="scientific">Vitreoscilla massiliensis</name>
    <dbReference type="NCBI Taxonomy" id="1689272"/>
    <lineage>
        <taxon>Bacteria</taxon>
        <taxon>Pseudomonadati</taxon>
        <taxon>Pseudomonadota</taxon>
        <taxon>Betaproteobacteria</taxon>
        <taxon>Neisseriales</taxon>
        <taxon>Neisseriaceae</taxon>
        <taxon>Vitreoscilla</taxon>
    </lineage>
</organism>
<protein>
    <recommendedName>
        <fullName evidence="6 20">Ubiquinol-cytochrome c reductase iron-sulfur subunit</fullName>
        <ecNumber evidence="5 20">7.1.1.8</ecNumber>
    </recommendedName>
</protein>
<dbReference type="SUPFAM" id="SSF50022">
    <property type="entry name" value="ISP domain"/>
    <property type="match status" value="1"/>
</dbReference>
<comment type="catalytic activity">
    <reaction evidence="19 20">
        <text>a quinol + 2 Fe(III)-[cytochrome c](out) = a quinone + 2 Fe(II)-[cytochrome c](out) + 2 H(+)(out)</text>
        <dbReference type="Rhea" id="RHEA:11484"/>
        <dbReference type="Rhea" id="RHEA-COMP:10350"/>
        <dbReference type="Rhea" id="RHEA-COMP:14399"/>
        <dbReference type="ChEBI" id="CHEBI:15378"/>
        <dbReference type="ChEBI" id="CHEBI:24646"/>
        <dbReference type="ChEBI" id="CHEBI:29033"/>
        <dbReference type="ChEBI" id="CHEBI:29034"/>
        <dbReference type="ChEBI" id="CHEBI:132124"/>
        <dbReference type="EC" id="7.1.1.8"/>
    </reaction>
</comment>
<evidence type="ECO:0000256" key="14">
    <source>
        <dbReference type="ARBA" id="ARBA00022989"/>
    </source>
</evidence>
<evidence type="ECO:0000313" key="24">
    <source>
        <dbReference type="Proteomes" id="UP000832011"/>
    </source>
</evidence>
<dbReference type="CDD" id="cd03470">
    <property type="entry name" value="Rieske_cytochrome_bc1"/>
    <property type="match status" value="1"/>
</dbReference>
<comment type="function">
    <text evidence="1">Component of the ubiquinol-cytochrome c reductase complex (complex III or cytochrome b-c1 complex), which is a respiratory chain that generates an electrochemical potential coupled to ATP synthesis.</text>
</comment>
<dbReference type="InterPro" id="IPR006311">
    <property type="entry name" value="TAT_signal"/>
</dbReference>
<dbReference type="InterPro" id="IPR006317">
    <property type="entry name" value="Ubiquinol_cyt_c_Rdtase_Fe-S-su"/>
</dbReference>
<dbReference type="EMBL" id="CP091511">
    <property type="protein sequence ID" value="UOO90727.1"/>
    <property type="molecule type" value="Genomic_DNA"/>
</dbReference>
<evidence type="ECO:0000313" key="23">
    <source>
        <dbReference type="EMBL" id="UOO90727.1"/>
    </source>
</evidence>
<evidence type="ECO:0000256" key="13">
    <source>
        <dbReference type="ARBA" id="ARBA00022982"/>
    </source>
</evidence>
<dbReference type="PRINTS" id="PR00162">
    <property type="entry name" value="RIESKE"/>
</dbReference>
<comment type="subunit">
    <text evidence="4 21">The main subunits of complex b-c1 are: cytochrome b, cytochrome c1 and the Rieske protein.</text>
</comment>
<evidence type="ECO:0000256" key="21">
    <source>
        <dbReference type="RuleBase" id="RU004497"/>
    </source>
</evidence>
<evidence type="ECO:0000256" key="12">
    <source>
        <dbReference type="ARBA" id="ARBA00022967"/>
    </source>
</evidence>
<feature type="transmembrane region" description="Helical" evidence="20">
    <location>
        <begin position="12"/>
        <end position="38"/>
    </location>
</feature>
<evidence type="ECO:0000256" key="4">
    <source>
        <dbReference type="ARBA" id="ARBA00011649"/>
    </source>
</evidence>
<keyword evidence="13 20" id="KW-0249">Electron transport</keyword>
<dbReference type="Gene3D" id="2.102.10.10">
    <property type="entry name" value="Rieske [2Fe-2S] iron-sulphur domain"/>
    <property type="match status" value="1"/>
</dbReference>
<evidence type="ECO:0000259" key="22">
    <source>
        <dbReference type="PROSITE" id="PS51296"/>
    </source>
</evidence>
<dbReference type="InterPro" id="IPR014349">
    <property type="entry name" value="Rieske_Fe-S_prot"/>
</dbReference>
<keyword evidence="16" id="KW-0411">Iron-sulfur</keyword>
<keyword evidence="9 20" id="KW-0812">Transmembrane</keyword>
<accession>A0ABY4E4Q0</accession>
<dbReference type="PROSITE" id="PS51296">
    <property type="entry name" value="RIESKE"/>
    <property type="match status" value="1"/>
</dbReference>
<evidence type="ECO:0000256" key="15">
    <source>
        <dbReference type="ARBA" id="ARBA00023004"/>
    </source>
</evidence>
<evidence type="ECO:0000256" key="11">
    <source>
        <dbReference type="ARBA" id="ARBA00022723"/>
    </source>
</evidence>
<dbReference type="Proteomes" id="UP000832011">
    <property type="component" value="Chromosome"/>
</dbReference>
<reference evidence="23 24" key="1">
    <citation type="journal article" date="2022" name="Res Sq">
        <title>Evolution of multicellular longitudinally dividing oral cavity symbionts (Neisseriaceae).</title>
        <authorList>
            <person name="Nyongesa S."/>
            <person name="Weber P."/>
            <person name="Bernet E."/>
            <person name="Pullido F."/>
            <person name="Nieckarz M."/>
            <person name="Delaby M."/>
            <person name="Nieves C."/>
            <person name="Viehboeck T."/>
            <person name="Krause N."/>
            <person name="Rivera-Millot A."/>
            <person name="Nakamura A."/>
            <person name="Vischer N."/>
            <person name="VanNieuwenhze M."/>
            <person name="Brun Y."/>
            <person name="Cava F."/>
            <person name="Bulgheresi S."/>
            <person name="Veyrier F."/>
        </authorList>
    </citation>
    <scope>NUCLEOTIDE SEQUENCE [LARGE SCALE GENOMIC DNA]</scope>
    <source>
        <strain evidence="23 24">SN4</strain>
    </source>
</reference>
<keyword evidence="18" id="KW-1015">Disulfide bond</keyword>